<dbReference type="AlphaFoldDB" id="A0A4Q7Z203"/>
<keyword evidence="2" id="KW-1185">Reference proteome</keyword>
<comment type="caution">
    <text evidence="1">The sequence shown here is derived from an EMBL/GenBank/DDBJ whole genome shotgun (WGS) entry which is preliminary data.</text>
</comment>
<evidence type="ECO:0000313" key="2">
    <source>
        <dbReference type="Proteomes" id="UP000292958"/>
    </source>
</evidence>
<gene>
    <name evidence="1" type="ORF">BDD14_5399</name>
</gene>
<dbReference type="Proteomes" id="UP000292958">
    <property type="component" value="Unassembled WGS sequence"/>
</dbReference>
<accession>A0A4Q7Z203</accession>
<protein>
    <submittedName>
        <fullName evidence="1">Uncharacterized protein</fullName>
    </submittedName>
</protein>
<reference evidence="1 2" key="1">
    <citation type="submission" date="2019-02" db="EMBL/GenBank/DDBJ databases">
        <title>Genomic Encyclopedia of Archaeal and Bacterial Type Strains, Phase II (KMG-II): from individual species to whole genera.</title>
        <authorList>
            <person name="Goeker M."/>
        </authorList>
    </citation>
    <scope>NUCLEOTIDE SEQUENCE [LARGE SCALE GENOMIC DNA]</scope>
    <source>
        <strain evidence="1 2">DSM 18101</strain>
    </source>
</reference>
<organism evidence="1 2">
    <name type="scientific">Edaphobacter modestus</name>
    <dbReference type="NCBI Taxonomy" id="388466"/>
    <lineage>
        <taxon>Bacteria</taxon>
        <taxon>Pseudomonadati</taxon>
        <taxon>Acidobacteriota</taxon>
        <taxon>Terriglobia</taxon>
        <taxon>Terriglobales</taxon>
        <taxon>Acidobacteriaceae</taxon>
        <taxon>Edaphobacter</taxon>
    </lineage>
</organism>
<proteinExistence type="predicted"/>
<name>A0A4Q7Z203_9BACT</name>
<sequence length="81" mass="9486">MPSAGDGVSHEYHIHIIQVDILAKMTNIPGLSTEDLQRERACANHGANYWIEQTSKQHLERYDYSTRLRHNLYHLLARLWT</sequence>
<dbReference type="EMBL" id="SHKW01000001">
    <property type="protein sequence ID" value="RZU43701.1"/>
    <property type="molecule type" value="Genomic_DNA"/>
</dbReference>
<evidence type="ECO:0000313" key="1">
    <source>
        <dbReference type="EMBL" id="RZU43701.1"/>
    </source>
</evidence>